<dbReference type="Proteomes" id="UP000270094">
    <property type="component" value="Unassembled WGS sequence"/>
</dbReference>
<accession>A0A3P7I0J0</accession>
<sequence>MELEGSLNAETASYVYLGRSMNMENNLKEGTDRRLTARLRVPEGSHSPTVGPRAPSPLVRFNCSPCFATQQRRGLTLWLRQRLSEQPTEPWNDVF</sequence>
<name>A0A3P7I0J0_STRVU</name>
<keyword evidence="2" id="KW-1185">Reference proteome</keyword>
<protein>
    <submittedName>
        <fullName evidence="1">Uncharacterized protein</fullName>
    </submittedName>
</protein>
<evidence type="ECO:0000313" key="2">
    <source>
        <dbReference type="Proteomes" id="UP000270094"/>
    </source>
</evidence>
<gene>
    <name evidence="1" type="ORF">SVUK_LOCUS1048</name>
</gene>
<dbReference type="AlphaFoldDB" id="A0A3P7I0J0"/>
<reference evidence="1 2" key="1">
    <citation type="submission" date="2018-11" db="EMBL/GenBank/DDBJ databases">
        <authorList>
            <consortium name="Pathogen Informatics"/>
        </authorList>
    </citation>
    <scope>NUCLEOTIDE SEQUENCE [LARGE SCALE GENOMIC DNA]</scope>
</reference>
<organism evidence="1 2">
    <name type="scientific">Strongylus vulgaris</name>
    <name type="common">Blood worm</name>
    <dbReference type="NCBI Taxonomy" id="40348"/>
    <lineage>
        <taxon>Eukaryota</taxon>
        <taxon>Metazoa</taxon>
        <taxon>Ecdysozoa</taxon>
        <taxon>Nematoda</taxon>
        <taxon>Chromadorea</taxon>
        <taxon>Rhabditida</taxon>
        <taxon>Rhabditina</taxon>
        <taxon>Rhabditomorpha</taxon>
        <taxon>Strongyloidea</taxon>
        <taxon>Strongylidae</taxon>
        <taxon>Strongylus</taxon>
    </lineage>
</organism>
<evidence type="ECO:0000313" key="1">
    <source>
        <dbReference type="EMBL" id="VDM66050.1"/>
    </source>
</evidence>
<dbReference type="EMBL" id="UYYB01001952">
    <property type="protein sequence ID" value="VDM66050.1"/>
    <property type="molecule type" value="Genomic_DNA"/>
</dbReference>
<proteinExistence type="predicted"/>